<dbReference type="Gene3D" id="3.30.43.10">
    <property type="entry name" value="Uridine Diphospho-n-acetylenolpyruvylglucosamine Reductase, domain 2"/>
    <property type="match status" value="1"/>
</dbReference>
<feature type="signal peptide" evidence="1">
    <location>
        <begin position="1"/>
        <end position="19"/>
    </location>
</feature>
<dbReference type="PANTHER" id="PTHR43762:SF1">
    <property type="entry name" value="D-ARABINONO-1,4-LACTONE OXIDASE"/>
    <property type="match status" value="1"/>
</dbReference>
<dbReference type="PROSITE" id="PS51387">
    <property type="entry name" value="FAD_PCMH"/>
    <property type="match status" value="1"/>
</dbReference>
<dbReference type="InterPro" id="IPR016166">
    <property type="entry name" value="FAD-bd_PCMH"/>
</dbReference>
<protein>
    <recommendedName>
        <fullName evidence="2">FAD-binding PCMH-type domain-containing protein</fullName>
    </recommendedName>
</protein>
<accession>A0ABR4JGU4</accession>
<evidence type="ECO:0000313" key="4">
    <source>
        <dbReference type="Proteomes" id="UP001610446"/>
    </source>
</evidence>
<feature type="chain" id="PRO_5046813543" description="FAD-binding PCMH-type domain-containing protein" evidence="1">
    <location>
        <begin position="20"/>
        <end position="506"/>
    </location>
</feature>
<sequence>MRALSMLLWTSHIFRTSLAVPYNTFDGERFPACNDVTAVHTPHSVDEIQSIVQKSIRSGQKVRASGKAHMWYDTMCSDDPNTVIIQTENVNNIYDFNLEAGTVMIEAGVTFLQLADYLHARGASAGYTLVNWNITLAGCVAMGAHRSSLREDSMVAAGVLSLDIIDGNGQLRHIERDNGSDEWLAASTSLGLLGVIVRMKFKIYPDFKVYANQKTLGDDEVLNGDIYGMVSPYATANYWWWPHERKFHLRYYDVIPNNLSDQQGFQNTFSVTKLEATAIKALWNSGRYLASSNILAEHILFKIWEKPNFREKTTNKEISEWPVYGWNYDVLIGGLYRGQTPVWDNGMHGYTLELAFPIPLANAMLKRVRELFDAELEKGIVMTSTYRTGINIKFGRPYFDLLGQVTYDTSDGADWSKGVIMLDFPSYKPNFGNGTRFNEPFYHELARTLIAEFPCRPHWTKNTREVFQMAAKNIDPDHIARFRAVRENFDLNGLYRSVVGEIIGVY</sequence>
<gene>
    <name evidence="3" type="ORF">BJY01DRAFT_250578</name>
</gene>
<dbReference type="Pfam" id="PF01565">
    <property type="entry name" value="FAD_binding_4"/>
    <property type="match status" value="1"/>
</dbReference>
<keyword evidence="4" id="KW-1185">Reference proteome</keyword>
<dbReference type="InterPro" id="IPR036318">
    <property type="entry name" value="FAD-bd_PCMH-like_sf"/>
</dbReference>
<proteinExistence type="predicted"/>
<reference evidence="3 4" key="1">
    <citation type="submission" date="2024-07" db="EMBL/GenBank/DDBJ databases">
        <title>Section-level genome sequencing and comparative genomics of Aspergillus sections Usti and Cavernicolus.</title>
        <authorList>
            <consortium name="Lawrence Berkeley National Laboratory"/>
            <person name="Nybo J.L."/>
            <person name="Vesth T.C."/>
            <person name="Theobald S."/>
            <person name="Frisvad J.C."/>
            <person name="Larsen T.O."/>
            <person name="Kjaerboelling I."/>
            <person name="Rothschild-Mancinelli K."/>
            <person name="Lyhne E.K."/>
            <person name="Kogle M.E."/>
            <person name="Barry K."/>
            <person name="Clum A."/>
            <person name="Na H."/>
            <person name="Ledsgaard L."/>
            <person name="Lin J."/>
            <person name="Lipzen A."/>
            <person name="Kuo A."/>
            <person name="Riley R."/>
            <person name="Mondo S."/>
            <person name="Labutti K."/>
            <person name="Haridas S."/>
            <person name="Pangalinan J."/>
            <person name="Salamov A.A."/>
            <person name="Simmons B.A."/>
            <person name="Magnuson J.K."/>
            <person name="Chen J."/>
            <person name="Drula E."/>
            <person name="Henrissat B."/>
            <person name="Wiebenga A."/>
            <person name="Lubbers R.J."/>
            <person name="Gomes A.C."/>
            <person name="Makela M.R."/>
            <person name="Stajich J."/>
            <person name="Grigoriev I.V."/>
            <person name="Mortensen U.H."/>
            <person name="De Vries R.P."/>
            <person name="Baker S.E."/>
            <person name="Andersen M.R."/>
        </authorList>
    </citation>
    <scope>NUCLEOTIDE SEQUENCE [LARGE SCALE GENOMIC DNA]</scope>
    <source>
        <strain evidence="3 4">CBS 123904</strain>
    </source>
</reference>
<dbReference type="Proteomes" id="UP001610446">
    <property type="component" value="Unassembled WGS sequence"/>
</dbReference>
<evidence type="ECO:0000259" key="2">
    <source>
        <dbReference type="PROSITE" id="PS51387"/>
    </source>
</evidence>
<comment type="caution">
    <text evidence="3">The sequence shown here is derived from an EMBL/GenBank/DDBJ whole genome shotgun (WGS) entry which is preliminary data.</text>
</comment>
<evidence type="ECO:0000313" key="3">
    <source>
        <dbReference type="EMBL" id="KAL2839266.1"/>
    </source>
</evidence>
<organism evidence="3 4">
    <name type="scientific">Aspergillus pseudoustus</name>
    <dbReference type="NCBI Taxonomy" id="1810923"/>
    <lineage>
        <taxon>Eukaryota</taxon>
        <taxon>Fungi</taxon>
        <taxon>Dikarya</taxon>
        <taxon>Ascomycota</taxon>
        <taxon>Pezizomycotina</taxon>
        <taxon>Eurotiomycetes</taxon>
        <taxon>Eurotiomycetidae</taxon>
        <taxon>Eurotiales</taxon>
        <taxon>Aspergillaceae</taxon>
        <taxon>Aspergillus</taxon>
        <taxon>Aspergillus subgen. Nidulantes</taxon>
    </lineage>
</organism>
<dbReference type="InterPro" id="IPR016167">
    <property type="entry name" value="FAD-bd_PCMH_sub1"/>
</dbReference>
<feature type="domain" description="FAD-binding PCMH-type" evidence="2">
    <location>
        <begin position="31"/>
        <end position="206"/>
    </location>
</feature>
<evidence type="ECO:0000256" key="1">
    <source>
        <dbReference type="SAM" id="SignalP"/>
    </source>
</evidence>
<name>A0ABR4JGU4_9EURO</name>
<dbReference type="InterPro" id="IPR006094">
    <property type="entry name" value="Oxid_FAD_bind_N"/>
</dbReference>
<dbReference type="InterPro" id="IPR010031">
    <property type="entry name" value="FAD_lactone_oxidase-like"/>
</dbReference>
<dbReference type="Gene3D" id="3.30.465.10">
    <property type="match status" value="1"/>
</dbReference>
<keyword evidence="1" id="KW-0732">Signal</keyword>
<dbReference type="EMBL" id="JBFXLU010000135">
    <property type="protein sequence ID" value="KAL2839266.1"/>
    <property type="molecule type" value="Genomic_DNA"/>
</dbReference>
<dbReference type="SUPFAM" id="SSF56176">
    <property type="entry name" value="FAD-binding/transporter-associated domain-like"/>
    <property type="match status" value="1"/>
</dbReference>
<dbReference type="PANTHER" id="PTHR43762">
    <property type="entry name" value="L-GULONOLACTONE OXIDASE"/>
    <property type="match status" value="1"/>
</dbReference>
<dbReference type="InterPro" id="IPR016169">
    <property type="entry name" value="FAD-bd_PCMH_sub2"/>
</dbReference>